<dbReference type="PROSITE" id="PS51782">
    <property type="entry name" value="LYSM"/>
    <property type="match status" value="1"/>
</dbReference>
<keyword evidence="3" id="KW-1185">Reference proteome</keyword>
<dbReference type="RefSeq" id="WP_226574308.1">
    <property type="nucleotide sequence ID" value="NZ_BLAY01000004.1"/>
</dbReference>
<dbReference type="CDD" id="cd00118">
    <property type="entry name" value="LysM"/>
    <property type="match status" value="1"/>
</dbReference>
<protein>
    <recommendedName>
        <fullName evidence="1">LysM domain-containing protein</fullName>
    </recommendedName>
</protein>
<dbReference type="AlphaFoldDB" id="A0AAV3X8W3"/>
<dbReference type="GO" id="GO:0009254">
    <property type="term" value="P:peptidoglycan turnover"/>
    <property type="evidence" value="ECO:0007669"/>
    <property type="project" value="InterPro"/>
</dbReference>
<gene>
    <name evidence="2" type="ORF">MiSe_05480</name>
</gene>
<dbReference type="SUPFAM" id="SSF54106">
    <property type="entry name" value="LysM domain"/>
    <property type="match status" value="1"/>
</dbReference>
<dbReference type="GO" id="GO:0004553">
    <property type="term" value="F:hydrolase activity, hydrolyzing O-glycosyl compounds"/>
    <property type="evidence" value="ECO:0007669"/>
    <property type="project" value="InterPro"/>
</dbReference>
<dbReference type="Pfam" id="PF01476">
    <property type="entry name" value="LysM"/>
    <property type="match status" value="1"/>
</dbReference>
<dbReference type="PANTHER" id="PTHR34700:SF4">
    <property type="entry name" value="PHAGE-LIKE ELEMENT PBSX PROTEIN XKDP"/>
    <property type="match status" value="1"/>
</dbReference>
<evidence type="ECO:0000259" key="1">
    <source>
        <dbReference type="PROSITE" id="PS51782"/>
    </source>
</evidence>
<dbReference type="InterPro" id="IPR018392">
    <property type="entry name" value="LysM"/>
</dbReference>
<comment type="caution">
    <text evidence="2">The sequence shown here is derived from an EMBL/GenBank/DDBJ whole genome shotgun (WGS) entry which is preliminary data.</text>
</comment>
<dbReference type="Gene3D" id="3.10.350.10">
    <property type="entry name" value="LysM domain"/>
    <property type="match status" value="1"/>
</dbReference>
<dbReference type="InterPro" id="IPR059180">
    <property type="entry name" value="3D_YorM"/>
</dbReference>
<name>A0AAV3X8W3_9CYAN</name>
<dbReference type="CDD" id="cd14667">
    <property type="entry name" value="3D_containing_proteins"/>
    <property type="match status" value="1"/>
</dbReference>
<dbReference type="PANTHER" id="PTHR34700">
    <property type="entry name" value="POTASSIUM BINDING PROTEIN KBP"/>
    <property type="match status" value="1"/>
</dbReference>
<reference evidence="2" key="1">
    <citation type="submission" date="2019-10" db="EMBL/GenBank/DDBJ databases">
        <title>Draft genome sequece of Microseira wollei NIES-4236.</title>
        <authorList>
            <person name="Yamaguchi H."/>
            <person name="Suzuki S."/>
            <person name="Kawachi M."/>
        </authorList>
    </citation>
    <scope>NUCLEOTIDE SEQUENCE</scope>
    <source>
        <strain evidence="2">NIES-4236</strain>
    </source>
</reference>
<organism evidence="2 3">
    <name type="scientific">Microseira wollei NIES-4236</name>
    <dbReference type="NCBI Taxonomy" id="2530354"/>
    <lineage>
        <taxon>Bacteria</taxon>
        <taxon>Bacillati</taxon>
        <taxon>Cyanobacteriota</taxon>
        <taxon>Cyanophyceae</taxon>
        <taxon>Oscillatoriophycideae</taxon>
        <taxon>Aerosakkonematales</taxon>
        <taxon>Aerosakkonemataceae</taxon>
        <taxon>Microseira</taxon>
    </lineage>
</organism>
<dbReference type="EMBL" id="BLAY01000004">
    <property type="protein sequence ID" value="GET35802.1"/>
    <property type="molecule type" value="Genomic_DNA"/>
</dbReference>
<dbReference type="Pfam" id="PF06725">
    <property type="entry name" value="3D"/>
    <property type="match status" value="1"/>
</dbReference>
<dbReference type="InterPro" id="IPR052196">
    <property type="entry name" value="Bact_Kbp"/>
</dbReference>
<evidence type="ECO:0000313" key="2">
    <source>
        <dbReference type="EMBL" id="GET35802.1"/>
    </source>
</evidence>
<proteinExistence type="predicted"/>
<evidence type="ECO:0000313" key="3">
    <source>
        <dbReference type="Proteomes" id="UP001050975"/>
    </source>
</evidence>
<dbReference type="Proteomes" id="UP001050975">
    <property type="component" value="Unassembled WGS sequence"/>
</dbReference>
<accession>A0AAV3X8W3</accession>
<dbReference type="InterPro" id="IPR036779">
    <property type="entry name" value="LysM_dom_sf"/>
</dbReference>
<feature type="domain" description="LysM" evidence="1">
    <location>
        <begin position="7"/>
        <end position="57"/>
    </location>
</feature>
<dbReference type="SMART" id="SM00257">
    <property type="entry name" value="LysM"/>
    <property type="match status" value="1"/>
</dbReference>
<sequence length="181" mass="19538">MFATSSQSYTVQPGDTLYLIAQKFYGDGNLWNLIYDANRNAIGPDPNQIQVGMVLVIPAKDNPNRPGNGTRLNLEATFYSMEETNCHPPASGVHGITLQAALSGQWQSKCQGQSVGRVQCAVDPNIIPLLKNFTLVLWDGSEVPAAALDKGTAVIGNRIDIFVDTVNEAINLGRKPVTVIL</sequence>
<dbReference type="GO" id="GO:0019867">
    <property type="term" value="C:outer membrane"/>
    <property type="evidence" value="ECO:0007669"/>
    <property type="project" value="InterPro"/>
</dbReference>
<dbReference type="InterPro" id="IPR010611">
    <property type="entry name" value="3D_dom"/>
</dbReference>